<organism evidence="2">
    <name type="scientific">marine metagenome</name>
    <dbReference type="NCBI Taxonomy" id="408172"/>
    <lineage>
        <taxon>unclassified sequences</taxon>
        <taxon>metagenomes</taxon>
        <taxon>ecological metagenomes</taxon>
    </lineage>
</organism>
<dbReference type="InterPro" id="IPR001466">
    <property type="entry name" value="Beta-lactam-related"/>
</dbReference>
<gene>
    <name evidence="2" type="ORF">METZ01_LOCUS451624</name>
</gene>
<sequence>LRDTAWEGCTIQQLLDMRVGVSWDYDIDEYTIIDVSDYRSHSRQDIPSDTASWICAITKSHPHGGPFRYCSLATDVLGWVLESTGSKKFAEMFSDHIWSAIGAEFDAEILLDNSGFSVVEGGICTTLRDLGRFGQMCLLDGQVDANPVVPAAWLDRLSVCDQDLIAAYAGAPEAHAGTPDAFYHDKWWITDAERGIFSASGMNGQQLLIHKPSQTVAVKFSTHPSALEADLFGLQDTGLIALCESLTSFRSG</sequence>
<dbReference type="InterPro" id="IPR050789">
    <property type="entry name" value="Diverse_Enzym_Activities"/>
</dbReference>
<protein>
    <recommendedName>
        <fullName evidence="1">Beta-lactamase-related domain-containing protein</fullName>
    </recommendedName>
</protein>
<evidence type="ECO:0000259" key="1">
    <source>
        <dbReference type="Pfam" id="PF00144"/>
    </source>
</evidence>
<evidence type="ECO:0000313" key="2">
    <source>
        <dbReference type="EMBL" id="SVD98770.1"/>
    </source>
</evidence>
<feature type="domain" description="Beta-lactamase-related" evidence="1">
    <location>
        <begin position="4"/>
        <end position="223"/>
    </location>
</feature>
<feature type="non-terminal residue" evidence="2">
    <location>
        <position position="1"/>
    </location>
</feature>
<name>A0A382ZU06_9ZZZZ</name>
<dbReference type="Pfam" id="PF00144">
    <property type="entry name" value="Beta-lactamase"/>
    <property type="match status" value="1"/>
</dbReference>
<dbReference type="InterPro" id="IPR012338">
    <property type="entry name" value="Beta-lactam/transpept-like"/>
</dbReference>
<dbReference type="PANTHER" id="PTHR43283">
    <property type="entry name" value="BETA-LACTAMASE-RELATED"/>
    <property type="match status" value="1"/>
</dbReference>
<proteinExistence type="predicted"/>
<dbReference type="PANTHER" id="PTHR43283:SF7">
    <property type="entry name" value="BETA-LACTAMASE-RELATED DOMAIN-CONTAINING PROTEIN"/>
    <property type="match status" value="1"/>
</dbReference>
<dbReference type="AlphaFoldDB" id="A0A382ZU06"/>
<accession>A0A382ZU06</accession>
<dbReference type="EMBL" id="UINC01186515">
    <property type="protein sequence ID" value="SVD98770.1"/>
    <property type="molecule type" value="Genomic_DNA"/>
</dbReference>
<dbReference type="Gene3D" id="3.40.710.10">
    <property type="entry name" value="DD-peptidase/beta-lactamase superfamily"/>
    <property type="match status" value="1"/>
</dbReference>
<reference evidence="2" key="1">
    <citation type="submission" date="2018-05" db="EMBL/GenBank/DDBJ databases">
        <authorList>
            <person name="Lanie J.A."/>
            <person name="Ng W.-L."/>
            <person name="Kazmierczak K.M."/>
            <person name="Andrzejewski T.M."/>
            <person name="Davidsen T.M."/>
            <person name="Wayne K.J."/>
            <person name="Tettelin H."/>
            <person name="Glass J.I."/>
            <person name="Rusch D."/>
            <person name="Podicherti R."/>
            <person name="Tsui H.-C.T."/>
            <person name="Winkler M.E."/>
        </authorList>
    </citation>
    <scope>NUCLEOTIDE SEQUENCE</scope>
</reference>
<dbReference type="SUPFAM" id="SSF56601">
    <property type="entry name" value="beta-lactamase/transpeptidase-like"/>
    <property type="match status" value="1"/>
</dbReference>